<proteinExistence type="predicted"/>
<dbReference type="GO" id="GO:0006303">
    <property type="term" value="P:double-strand break repair via nonhomologous end joining"/>
    <property type="evidence" value="ECO:0007669"/>
    <property type="project" value="TreeGrafter"/>
</dbReference>
<dbReference type="GO" id="GO:0003690">
    <property type="term" value="F:double-stranded DNA binding"/>
    <property type="evidence" value="ECO:0007669"/>
    <property type="project" value="TreeGrafter"/>
</dbReference>
<keyword evidence="1" id="KW-0489">Methyltransferase</keyword>
<dbReference type="GO" id="GO:0032259">
    <property type="term" value="P:methylation"/>
    <property type="evidence" value="ECO:0007669"/>
    <property type="project" value="UniProtKB-KW"/>
</dbReference>
<dbReference type="GO" id="GO:0015074">
    <property type="term" value="P:DNA integration"/>
    <property type="evidence" value="ECO:0007669"/>
    <property type="project" value="TreeGrafter"/>
</dbReference>
<keyword evidence="2" id="KW-1185">Reference proteome</keyword>
<dbReference type="GO" id="GO:0044774">
    <property type="term" value="P:mitotic DNA integrity checkpoint signaling"/>
    <property type="evidence" value="ECO:0007669"/>
    <property type="project" value="TreeGrafter"/>
</dbReference>
<dbReference type="GO" id="GO:0042800">
    <property type="term" value="F:histone H3K4 methyltransferase activity"/>
    <property type="evidence" value="ECO:0007669"/>
    <property type="project" value="TreeGrafter"/>
</dbReference>
<dbReference type="EMBL" id="KQ414754">
    <property type="protein sequence ID" value="KOC61817.1"/>
    <property type="molecule type" value="Genomic_DNA"/>
</dbReference>
<dbReference type="OrthoDB" id="7681398at2759"/>
<dbReference type="Proteomes" id="UP000053825">
    <property type="component" value="Unassembled WGS sequence"/>
</dbReference>
<dbReference type="PANTHER" id="PTHR46060:SF2">
    <property type="entry name" value="HISTONE-LYSINE N-METHYLTRANSFERASE SETMAR"/>
    <property type="match status" value="1"/>
</dbReference>
<dbReference type="GO" id="GO:0046975">
    <property type="term" value="F:histone H3K36 methyltransferase activity"/>
    <property type="evidence" value="ECO:0007669"/>
    <property type="project" value="TreeGrafter"/>
</dbReference>
<dbReference type="STRING" id="597456.A0A0L7QT49"/>
<accession>A0A0L7QT49</accession>
<dbReference type="GO" id="GO:0044547">
    <property type="term" value="F:DNA topoisomerase binding"/>
    <property type="evidence" value="ECO:0007669"/>
    <property type="project" value="TreeGrafter"/>
</dbReference>
<dbReference type="InterPro" id="IPR036397">
    <property type="entry name" value="RNaseH_sf"/>
</dbReference>
<dbReference type="GO" id="GO:0005634">
    <property type="term" value="C:nucleus"/>
    <property type="evidence" value="ECO:0007669"/>
    <property type="project" value="TreeGrafter"/>
</dbReference>
<sequence length="143" mass="17003">MDKEQIRTIFLYEFKLGCKAAETATHKKLLVKQPSLVNRKRPIHLHDNARPHVSQFTIRKTHELGYETLKHPPYSSDLSPTDYHFFKHFNNFLQEKVFRNKEDAVNTFVEFINSRTPDFYCHGIGTLVKRWKRCIESNGNYFD</sequence>
<name>A0A0L7QT49_9HYME</name>
<dbReference type="PANTHER" id="PTHR46060">
    <property type="entry name" value="MARINER MOS1 TRANSPOSASE-LIKE PROTEIN"/>
    <property type="match status" value="1"/>
</dbReference>
<protein>
    <submittedName>
        <fullName evidence="1">Histone-lysine N-methyltransferase SETMAR</fullName>
    </submittedName>
</protein>
<dbReference type="InterPro" id="IPR052709">
    <property type="entry name" value="Transposase-MT_Hybrid"/>
</dbReference>
<evidence type="ECO:0000313" key="1">
    <source>
        <dbReference type="EMBL" id="KOC61817.1"/>
    </source>
</evidence>
<keyword evidence="1" id="KW-0808">Transferase</keyword>
<dbReference type="GO" id="GO:0003697">
    <property type="term" value="F:single-stranded DNA binding"/>
    <property type="evidence" value="ECO:0007669"/>
    <property type="project" value="TreeGrafter"/>
</dbReference>
<dbReference type="AlphaFoldDB" id="A0A0L7QT49"/>
<reference evidence="1 2" key="1">
    <citation type="submission" date="2015-07" db="EMBL/GenBank/DDBJ databases">
        <title>The genome of Habropoda laboriosa.</title>
        <authorList>
            <person name="Pan H."/>
            <person name="Kapheim K."/>
        </authorList>
    </citation>
    <scope>NUCLEOTIDE SEQUENCE [LARGE SCALE GENOMIC DNA]</scope>
    <source>
        <strain evidence="1">0110345459</strain>
    </source>
</reference>
<dbReference type="GO" id="GO:0000729">
    <property type="term" value="P:DNA double-strand break processing"/>
    <property type="evidence" value="ECO:0007669"/>
    <property type="project" value="TreeGrafter"/>
</dbReference>
<evidence type="ECO:0000313" key="2">
    <source>
        <dbReference type="Proteomes" id="UP000053825"/>
    </source>
</evidence>
<dbReference type="GO" id="GO:0031297">
    <property type="term" value="P:replication fork processing"/>
    <property type="evidence" value="ECO:0007669"/>
    <property type="project" value="TreeGrafter"/>
</dbReference>
<dbReference type="GO" id="GO:0000793">
    <property type="term" value="C:condensed chromosome"/>
    <property type="evidence" value="ECO:0007669"/>
    <property type="project" value="TreeGrafter"/>
</dbReference>
<gene>
    <name evidence="1" type="ORF">WH47_06155</name>
</gene>
<dbReference type="GO" id="GO:0035861">
    <property type="term" value="C:site of double-strand break"/>
    <property type="evidence" value="ECO:0007669"/>
    <property type="project" value="TreeGrafter"/>
</dbReference>
<dbReference type="GO" id="GO:0000014">
    <property type="term" value="F:single-stranded DNA endodeoxyribonuclease activity"/>
    <property type="evidence" value="ECO:0007669"/>
    <property type="project" value="TreeGrafter"/>
</dbReference>
<dbReference type="Gene3D" id="3.30.420.10">
    <property type="entry name" value="Ribonuclease H-like superfamily/Ribonuclease H"/>
    <property type="match status" value="1"/>
</dbReference>
<organism evidence="1 2">
    <name type="scientific">Habropoda laboriosa</name>
    <dbReference type="NCBI Taxonomy" id="597456"/>
    <lineage>
        <taxon>Eukaryota</taxon>
        <taxon>Metazoa</taxon>
        <taxon>Ecdysozoa</taxon>
        <taxon>Arthropoda</taxon>
        <taxon>Hexapoda</taxon>
        <taxon>Insecta</taxon>
        <taxon>Pterygota</taxon>
        <taxon>Neoptera</taxon>
        <taxon>Endopterygota</taxon>
        <taxon>Hymenoptera</taxon>
        <taxon>Apocrita</taxon>
        <taxon>Aculeata</taxon>
        <taxon>Apoidea</taxon>
        <taxon>Anthophila</taxon>
        <taxon>Apidae</taxon>
        <taxon>Habropoda</taxon>
    </lineage>
</organism>